<keyword evidence="6" id="KW-1185">Reference proteome</keyword>
<keyword evidence="1" id="KW-0677">Repeat</keyword>
<dbReference type="PANTHER" id="PTHR44943">
    <property type="entry name" value="CELLULOSE SYNTHASE OPERON PROTEIN C"/>
    <property type="match status" value="1"/>
</dbReference>
<dbReference type="EMBL" id="FTPD01000082">
    <property type="protein sequence ID" value="SIT59838.1"/>
    <property type="molecule type" value="Genomic_DNA"/>
</dbReference>
<dbReference type="Gene3D" id="1.25.40.10">
    <property type="entry name" value="Tetratricopeptide repeat domain"/>
    <property type="match status" value="2"/>
</dbReference>
<dbReference type="PROSITE" id="PS50293">
    <property type="entry name" value="TPR_REGION"/>
    <property type="match status" value="2"/>
</dbReference>
<dbReference type="STRING" id="1631249.BQ8794_90003"/>
<keyword evidence="2 3" id="KW-0802">TPR repeat</keyword>
<dbReference type="InterPro" id="IPR038740">
    <property type="entry name" value="BioF2-like_GNAT_dom"/>
</dbReference>
<proteinExistence type="predicted"/>
<evidence type="ECO:0000256" key="1">
    <source>
        <dbReference type="ARBA" id="ARBA00022737"/>
    </source>
</evidence>
<dbReference type="PROSITE" id="PS50005">
    <property type="entry name" value="TPR"/>
    <property type="match status" value="3"/>
</dbReference>
<feature type="repeat" description="TPR" evidence="3">
    <location>
        <begin position="515"/>
        <end position="548"/>
    </location>
</feature>
<accession>A0A1R3VIV4</accession>
<feature type="domain" description="BioF2-like acetyltransferase" evidence="4">
    <location>
        <begin position="189"/>
        <end position="332"/>
    </location>
</feature>
<dbReference type="InterPro" id="IPR011990">
    <property type="entry name" value="TPR-like_helical_dom_sf"/>
</dbReference>
<dbReference type="Pfam" id="PF13480">
    <property type="entry name" value="Acetyltransf_6"/>
    <property type="match status" value="1"/>
</dbReference>
<evidence type="ECO:0000313" key="6">
    <source>
        <dbReference type="Proteomes" id="UP000188388"/>
    </source>
</evidence>
<dbReference type="InterPro" id="IPR016181">
    <property type="entry name" value="Acyl_CoA_acyltransferase"/>
</dbReference>
<protein>
    <submittedName>
        <fullName evidence="5">Adenylate cyclase protein</fullName>
    </submittedName>
</protein>
<dbReference type="SUPFAM" id="SSF55729">
    <property type="entry name" value="Acyl-CoA N-acyltransferases (Nat)"/>
    <property type="match status" value="1"/>
</dbReference>
<gene>
    <name evidence="5" type="ORF">BQ8794_90003</name>
</gene>
<name>A0A1R3VIV4_9HYPH</name>
<feature type="repeat" description="TPR" evidence="3">
    <location>
        <begin position="481"/>
        <end position="514"/>
    </location>
</feature>
<sequence>MQIDMVDKFEALQPLRENWDRIYDSDPEANFFLSWPWMSNWLRRPGWMILAARPSPESNEYVAFFPLQLVTGLDEQTGFYSSIRMAGSYFATYTGFICVPEFEEQVISSFADRLQALNWTTLHCDDISISTKRRQMLLGSFSDNDFVKEKIERRRHTTRTGEKINHDIYMYVDLPADWDEFLDGNLGPKTRRDVRYFLRQVENSGEYRISLAGFETIQSDLEVFFQLWLTQWEAKSRAYAQGIIANCRYMLLECHKAGVLFAPVLWKGDTPLGVHIAFIDKSKRSLVCFLVSRNLAIRKPPPGLVLHAYSIRWAIQNGLRTYDLGTGDFSYKYSFGSKERLVEGVRIDATNSLTRRNRLDRRSLPSVISSVRKLRQEGKFHLAERGCRQVLETEPSNLEARRLLNEVVAAMRIEEQFARALQCHRSKQFLDAQRIYLQVLAANPRHYDANYLLGVLCLQAGRYQAADTYLARATEINPKAAAAYNNRGHALRGLKRYDEALACYEKAIGVRPDFVQAMNNRGVTLRALGRIDEALASFDEALTLKPDFAKALSNRNQLRVPLPRDRLSIADDVDTLE</sequence>
<dbReference type="PANTHER" id="PTHR44943:SF8">
    <property type="entry name" value="TPR REPEAT-CONTAINING PROTEIN MJ0263"/>
    <property type="match status" value="1"/>
</dbReference>
<reference evidence="6" key="1">
    <citation type="submission" date="2017-01" db="EMBL/GenBank/DDBJ databases">
        <authorList>
            <person name="Brunel B."/>
        </authorList>
    </citation>
    <scope>NUCLEOTIDE SEQUENCE [LARGE SCALE GENOMIC DNA]</scope>
</reference>
<evidence type="ECO:0000313" key="5">
    <source>
        <dbReference type="EMBL" id="SIT59838.1"/>
    </source>
</evidence>
<evidence type="ECO:0000259" key="4">
    <source>
        <dbReference type="Pfam" id="PF13480"/>
    </source>
</evidence>
<evidence type="ECO:0000256" key="3">
    <source>
        <dbReference type="PROSITE-ProRule" id="PRU00339"/>
    </source>
</evidence>
<dbReference type="AlphaFoldDB" id="A0A1R3VIV4"/>
<feature type="repeat" description="TPR" evidence="3">
    <location>
        <begin position="447"/>
        <end position="480"/>
    </location>
</feature>
<dbReference type="Proteomes" id="UP000188388">
    <property type="component" value="Unassembled WGS sequence"/>
</dbReference>
<organism evidence="5 6">
    <name type="scientific">Mesorhizobium prunaredense</name>
    <dbReference type="NCBI Taxonomy" id="1631249"/>
    <lineage>
        <taxon>Bacteria</taxon>
        <taxon>Pseudomonadati</taxon>
        <taxon>Pseudomonadota</taxon>
        <taxon>Alphaproteobacteria</taxon>
        <taxon>Hyphomicrobiales</taxon>
        <taxon>Phyllobacteriaceae</taxon>
        <taxon>Mesorhizobium</taxon>
    </lineage>
</organism>
<dbReference type="Pfam" id="PF13432">
    <property type="entry name" value="TPR_16"/>
    <property type="match status" value="2"/>
</dbReference>
<dbReference type="InterPro" id="IPR019734">
    <property type="entry name" value="TPR_rpt"/>
</dbReference>
<dbReference type="InterPro" id="IPR051685">
    <property type="entry name" value="Ycf3/AcsC/BcsC/TPR_MFPF"/>
</dbReference>
<evidence type="ECO:0000256" key="2">
    <source>
        <dbReference type="ARBA" id="ARBA00022803"/>
    </source>
</evidence>
<dbReference type="SUPFAM" id="SSF48452">
    <property type="entry name" value="TPR-like"/>
    <property type="match status" value="1"/>
</dbReference>
<dbReference type="SMART" id="SM00028">
    <property type="entry name" value="TPR"/>
    <property type="match status" value="4"/>
</dbReference>
<dbReference type="Gene3D" id="3.40.630.30">
    <property type="match status" value="1"/>
</dbReference>